<protein>
    <submittedName>
        <fullName evidence="2">Uncharacterized protein</fullName>
    </submittedName>
</protein>
<accession>A0A0E9VU86</accession>
<sequence>MQFHFRKGEEWSMDQKRSGMRV</sequence>
<organism evidence="2">
    <name type="scientific">Anguilla anguilla</name>
    <name type="common">European freshwater eel</name>
    <name type="synonym">Muraena anguilla</name>
    <dbReference type="NCBI Taxonomy" id="7936"/>
    <lineage>
        <taxon>Eukaryota</taxon>
        <taxon>Metazoa</taxon>
        <taxon>Chordata</taxon>
        <taxon>Craniata</taxon>
        <taxon>Vertebrata</taxon>
        <taxon>Euteleostomi</taxon>
        <taxon>Actinopterygii</taxon>
        <taxon>Neopterygii</taxon>
        <taxon>Teleostei</taxon>
        <taxon>Anguilliformes</taxon>
        <taxon>Anguillidae</taxon>
        <taxon>Anguilla</taxon>
    </lineage>
</organism>
<evidence type="ECO:0000313" key="2">
    <source>
        <dbReference type="EMBL" id="JAH81611.1"/>
    </source>
</evidence>
<reference evidence="2" key="1">
    <citation type="submission" date="2014-11" db="EMBL/GenBank/DDBJ databases">
        <authorList>
            <person name="Amaro Gonzalez C."/>
        </authorList>
    </citation>
    <scope>NUCLEOTIDE SEQUENCE</scope>
</reference>
<feature type="region of interest" description="Disordered" evidence="1">
    <location>
        <begin position="1"/>
        <end position="22"/>
    </location>
</feature>
<proteinExistence type="predicted"/>
<dbReference type="AlphaFoldDB" id="A0A0E9VU86"/>
<dbReference type="EMBL" id="GBXM01026966">
    <property type="protein sequence ID" value="JAH81611.1"/>
    <property type="molecule type" value="Transcribed_RNA"/>
</dbReference>
<reference evidence="2" key="2">
    <citation type="journal article" date="2015" name="Fish Shellfish Immunol.">
        <title>Early steps in the European eel (Anguilla anguilla)-Vibrio vulnificus interaction in the gills: Role of the RtxA13 toxin.</title>
        <authorList>
            <person name="Callol A."/>
            <person name="Pajuelo D."/>
            <person name="Ebbesson L."/>
            <person name="Teles M."/>
            <person name="MacKenzie S."/>
            <person name="Amaro C."/>
        </authorList>
    </citation>
    <scope>NUCLEOTIDE SEQUENCE</scope>
</reference>
<evidence type="ECO:0000256" key="1">
    <source>
        <dbReference type="SAM" id="MobiDB-lite"/>
    </source>
</evidence>
<name>A0A0E9VU86_ANGAN</name>